<comment type="caution">
    <text evidence="4">The sequence shown here is derived from an EMBL/GenBank/DDBJ whole genome shotgun (WGS) entry which is preliminary data.</text>
</comment>
<dbReference type="InterPro" id="IPR029063">
    <property type="entry name" value="SAM-dependent_MTases_sf"/>
</dbReference>
<feature type="compositionally biased region" description="Basic and acidic residues" evidence="3">
    <location>
        <begin position="372"/>
        <end position="393"/>
    </location>
</feature>
<name>A0A4Q1BGM6_TREME</name>
<dbReference type="Proteomes" id="UP000289152">
    <property type="component" value="Unassembled WGS sequence"/>
</dbReference>
<sequence>MHPLNRYRHPPDFSSLAKSYPPLEEYVQNTDHGSIIDFHDSASLRTLTEALLHNDWQYVISIREDRLCPTIANRLDYLLRVLELENYLPSTHSSPLRVVDIGTGHVAIYPLILHRLRPQAKIYGTEVDSVSFEHASETLRKNEIEGSVKLMLRNEKDMILPLNEIGEVDFIICNPPFFGSMNEMEEGQAMKKLGAYGAPTGAQVELITPGGEVEFVRRMIDESLQFGEKCSWYTSLIGKYSSLSPLVSHLRSQGCTNYLVQSFKPSRTVRWILAWSHTRIRLPDSITRPSHLIGGTSFTRLLPLSNTFSHVPRPPIPIYELRERVMIVLRDIHLLEVPELSYDHTQRKSETNLSVSTKNLNFTFIHSGNEVNDMRSKDSTRGRDQMDQEVRTRDRSSNWEIEEIVLEPRINTWSRHARRHGVTNSTEVTEPLFRARLIFESSPRSDTEEITQVRNTNGGLRTEEITRVRSTGSGLRLEWLEGRDRTIVESLWKFILSKAQLLRSADSPQSAPQ</sequence>
<dbReference type="GO" id="GO:0008168">
    <property type="term" value="F:methyltransferase activity"/>
    <property type="evidence" value="ECO:0007669"/>
    <property type="project" value="UniProtKB-KW"/>
</dbReference>
<evidence type="ECO:0000256" key="2">
    <source>
        <dbReference type="ARBA" id="ARBA00022679"/>
    </source>
</evidence>
<dbReference type="EMBL" id="SDIL01000089">
    <property type="protein sequence ID" value="RXK36723.1"/>
    <property type="molecule type" value="Genomic_DNA"/>
</dbReference>
<gene>
    <name evidence="4" type="ORF">M231_06030</name>
</gene>
<dbReference type="Pfam" id="PF05971">
    <property type="entry name" value="Methyltransf_10"/>
    <property type="match status" value="1"/>
</dbReference>
<accession>A0A4Q1BGM6</accession>
<dbReference type="CDD" id="cd02440">
    <property type="entry name" value="AdoMet_MTases"/>
    <property type="match status" value="1"/>
</dbReference>
<dbReference type="FunCoup" id="A0A4Q1BGM6">
    <property type="interactions" value="209"/>
</dbReference>
<organism evidence="4 5">
    <name type="scientific">Tremella mesenterica</name>
    <name type="common">Jelly fungus</name>
    <dbReference type="NCBI Taxonomy" id="5217"/>
    <lineage>
        <taxon>Eukaryota</taxon>
        <taxon>Fungi</taxon>
        <taxon>Dikarya</taxon>
        <taxon>Basidiomycota</taxon>
        <taxon>Agaricomycotina</taxon>
        <taxon>Tremellomycetes</taxon>
        <taxon>Tremellales</taxon>
        <taxon>Tremellaceae</taxon>
        <taxon>Tremella</taxon>
    </lineage>
</organism>
<dbReference type="GO" id="GO:0003676">
    <property type="term" value="F:nucleic acid binding"/>
    <property type="evidence" value="ECO:0007669"/>
    <property type="project" value="InterPro"/>
</dbReference>
<dbReference type="SUPFAM" id="SSF53335">
    <property type="entry name" value="S-adenosyl-L-methionine-dependent methyltransferases"/>
    <property type="match status" value="1"/>
</dbReference>
<keyword evidence="5" id="KW-1185">Reference proteome</keyword>
<dbReference type="InterPro" id="IPR010286">
    <property type="entry name" value="METTL16/RlmF"/>
</dbReference>
<dbReference type="STRING" id="5217.A0A4Q1BGM6"/>
<feature type="region of interest" description="Disordered" evidence="3">
    <location>
        <begin position="371"/>
        <end position="393"/>
    </location>
</feature>
<evidence type="ECO:0000256" key="3">
    <source>
        <dbReference type="SAM" id="MobiDB-lite"/>
    </source>
</evidence>
<dbReference type="PANTHER" id="PTHR13393:SF0">
    <property type="entry name" value="RNA N6-ADENOSINE-METHYLTRANSFERASE METTL16"/>
    <property type="match status" value="1"/>
</dbReference>
<dbReference type="InterPro" id="IPR002052">
    <property type="entry name" value="DNA_methylase_N6_adenine_CS"/>
</dbReference>
<dbReference type="PANTHER" id="PTHR13393">
    <property type="entry name" value="SAM-DEPENDENT METHYLTRANSFERASE"/>
    <property type="match status" value="1"/>
</dbReference>
<evidence type="ECO:0000313" key="4">
    <source>
        <dbReference type="EMBL" id="RXK36723.1"/>
    </source>
</evidence>
<dbReference type="GO" id="GO:0070475">
    <property type="term" value="P:rRNA base methylation"/>
    <property type="evidence" value="ECO:0007669"/>
    <property type="project" value="TreeGrafter"/>
</dbReference>
<dbReference type="AlphaFoldDB" id="A0A4Q1BGM6"/>
<evidence type="ECO:0008006" key="6">
    <source>
        <dbReference type="Google" id="ProtNLM"/>
    </source>
</evidence>
<dbReference type="VEuPathDB" id="FungiDB:TREMEDRAFT_30662"/>
<protein>
    <recommendedName>
        <fullName evidence="6">U6 small nuclear RNA (adenine-(43)-N(6))-methyltransferase</fullName>
    </recommendedName>
</protein>
<dbReference type="PROSITE" id="PS00092">
    <property type="entry name" value="N6_MTASE"/>
    <property type="match status" value="1"/>
</dbReference>
<proteinExistence type="predicted"/>
<evidence type="ECO:0000313" key="5">
    <source>
        <dbReference type="Proteomes" id="UP000289152"/>
    </source>
</evidence>
<keyword evidence="1" id="KW-0489">Methyltransferase</keyword>
<keyword evidence="2" id="KW-0808">Transferase</keyword>
<dbReference type="OrthoDB" id="514248at2759"/>
<evidence type="ECO:0000256" key="1">
    <source>
        <dbReference type="ARBA" id="ARBA00022603"/>
    </source>
</evidence>
<dbReference type="GO" id="GO:0005634">
    <property type="term" value="C:nucleus"/>
    <property type="evidence" value="ECO:0007669"/>
    <property type="project" value="TreeGrafter"/>
</dbReference>
<reference evidence="4 5" key="1">
    <citation type="submission" date="2016-06" db="EMBL/GenBank/DDBJ databases">
        <title>Evolution of pathogenesis and genome organization in the Tremellales.</title>
        <authorList>
            <person name="Cuomo C."/>
            <person name="Litvintseva A."/>
            <person name="Heitman J."/>
            <person name="Chen Y."/>
            <person name="Sun S."/>
            <person name="Springer D."/>
            <person name="Dromer F."/>
            <person name="Young S."/>
            <person name="Zeng Q."/>
            <person name="Chapman S."/>
            <person name="Gujja S."/>
            <person name="Saif S."/>
            <person name="Birren B."/>
        </authorList>
    </citation>
    <scope>NUCLEOTIDE SEQUENCE [LARGE SCALE GENOMIC DNA]</scope>
    <source>
        <strain evidence="4 5">ATCC 28783</strain>
    </source>
</reference>
<dbReference type="InParanoid" id="A0A4Q1BGM6"/>
<dbReference type="Gene3D" id="3.40.50.150">
    <property type="entry name" value="Vaccinia Virus protein VP39"/>
    <property type="match status" value="1"/>
</dbReference>